<dbReference type="Proteomes" id="UP000248557">
    <property type="component" value="Unassembled WGS sequence"/>
</dbReference>
<dbReference type="EMBL" id="NGJK01000008">
    <property type="protein sequence ID" value="RAP03732.1"/>
    <property type="molecule type" value="Genomic_DNA"/>
</dbReference>
<protein>
    <submittedName>
        <fullName evidence="1">Uncharacterized protein</fullName>
    </submittedName>
</protein>
<evidence type="ECO:0000313" key="1">
    <source>
        <dbReference type="EMBL" id="RAP03732.1"/>
    </source>
</evidence>
<comment type="caution">
    <text evidence="1">The sequence shown here is derived from an EMBL/GenBank/DDBJ whole genome shotgun (WGS) entry which is preliminary data.</text>
</comment>
<name>A0A328Q0H0_9EURY</name>
<dbReference type="RefSeq" id="WP_112149270.1">
    <property type="nucleotide sequence ID" value="NZ_NGJK01000008.1"/>
</dbReference>
<proteinExistence type="predicted"/>
<sequence>MQNTDNKTINAKEIFTAEKELFEITQMIDYTQLEKNQQKELKDNLNRGYYKKFIYDVNLNKDVINNYKIHQKLYQPTEIYLTDALTKPLKNTRYLIYSKEFQEIPKENLACVYQDMKIFTLGIINCFKIINIKTQKNMTQITLLHYNIFEELLLNHQKTKIEKKIEKESEKPIETSTDNSTNDFQLNYKIETGIGLYVNKNKIEHYTKDQVIYILKLYIEILEKFNVEKIYEILEKYNVSSLIKVYENSINHLKKMSVDENTDYKQMEENVTNACIDTVINTLEISKNLESNVYEKEDISSILAISEDKLDEIIDLNKN</sequence>
<dbReference type="AlphaFoldDB" id="A0A328Q0H0"/>
<evidence type="ECO:0000313" key="2">
    <source>
        <dbReference type="Proteomes" id="UP000248557"/>
    </source>
</evidence>
<accession>A0A328Q0H0</accession>
<gene>
    <name evidence="1" type="ORF">CA615_00725</name>
</gene>
<reference evidence="1 2" key="1">
    <citation type="submission" date="2017-05" db="EMBL/GenBank/DDBJ databases">
        <title>Host range expansion of the Methanosphaera genus to humans and monogastric animals involves recent and extensive reduction in genome content.</title>
        <authorList>
            <person name="Hoedt E.C."/>
            <person name="Volmer J.G."/>
            <person name="Parks D.H."/>
            <person name="Rosewarne C.P."/>
            <person name="Denman S.E."/>
            <person name="Mcsweeney C.S."/>
            <person name="O Cuiv P."/>
            <person name="Hugenholtz P."/>
            <person name="Tyson G.W."/>
            <person name="Morrison M."/>
        </authorList>
    </citation>
    <scope>NUCLEOTIDE SEQUENCE [LARGE SCALE GENOMIC DNA]</scope>
    <source>
        <strain evidence="1 2">PA5</strain>
    </source>
</reference>
<organism evidence="1 2">
    <name type="scientific">Methanosphaera stadtmanae</name>
    <dbReference type="NCBI Taxonomy" id="2317"/>
    <lineage>
        <taxon>Archaea</taxon>
        <taxon>Methanobacteriati</taxon>
        <taxon>Methanobacteriota</taxon>
        <taxon>Methanomada group</taxon>
        <taxon>Methanobacteria</taxon>
        <taxon>Methanobacteriales</taxon>
        <taxon>Methanobacteriaceae</taxon>
        <taxon>Methanosphaera</taxon>
    </lineage>
</organism>